<sequence length="236" mass="26756">MGVLVGHCNTRHNEVTRLKHICQPRLALLRKVAWGDVGSSVPVLKRLCVSLVRSVIDYSSSTLTRLNKGKSKALEVIQNTAIRIILGCPRSTQQDSARHEIGLPPRTHRVQQMAALQIMRSLNTNDDGQLYEALFNPKWKEKCNVWLSSVRKLLSSFNFDKYMDDREHKPVDLPPWELPVFNVSYFAIKVKKCNVPCELMRQDFLSRLNALPYCPNILYTDGSLHEDGRAGAGVCL</sequence>
<proteinExistence type="predicted"/>
<dbReference type="Proteomes" id="UP000770661">
    <property type="component" value="Unassembled WGS sequence"/>
</dbReference>
<evidence type="ECO:0000313" key="1">
    <source>
        <dbReference type="EMBL" id="KAG0717776.1"/>
    </source>
</evidence>
<name>A0A8J4Y6R1_CHIOP</name>
<gene>
    <name evidence="1" type="ORF">GWK47_053768</name>
</gene>
<dbReference type="OrthoDB" id="6373941at2759"/>
<protein>
    <submittedName>
        <fullName evidence="1">Uncharacterized protein</fullName>
    </submittedName>
</protein>
<organism evidence="1 2">
    <name type="scientific">Chionoecetes opilio</name>
    <name type="common">Atlantic snow crab</name>
    <name type="synonym">Cancer opilio</name>
    <dbReference type="NCBI Taxonomy" id="41210"/>
    <lineage>
        <taxon>Eukaryota</taxon>
        <taxon>Metazoa</taxon>
        <taxon>Ecdysozoa</taxon>
        <taxon>Arthropoda</taxon>
        <taxon>Crustacea</taxon>
        <taxon>Multicrustacea</taxon>
        <taxon>Malacostraca</taxon>
        <taxon>Eumalacostraca</taxon>
        <taxon>Eucarida</taxon>
        <taxon>Decapoda</taxon>
        <taxon>Pleocyemata</taxon>
        <taxon>Brachyura</taxon>
        <taxon>Eubrachyura</taxon>
        <taxon>Majoidea</taxon>
        <taxon>Majidae</taxon>
        <taxon>Chionoecetes</taxon>
    </lineage>
</organism>
<dbReference type="AlphaFoldDB" id="A0A8J4Y6R1"/>
<dbReference type="EMBL" id="JACEEZ010017119">
    <property type="protein sequence ID" value="KAG0717776.1"/>
    <property type="molecule type" value="Genomic_DNA"/>
</dbReference>
<evidence type="ECO:0000313" key="2">
    <source>
        <dbReference type="Proteomes" id="UP000770661"/>
    </source>
</evidence>
<reference evidence="1" key="1">
    <citation type="submission" date="2020-07" db="EMBL/GenBank/DDBJ databases">
        <title>The High-quality genome of the commercially important snow crab, Chionoecetes opilio.</title>
        <authorList>
            <person name="Jeong J.-H."/>
            <person name="Ryu S."/>
        </authorList>
    </citation>
    <scope>NUCLEOTIDE SEQUENCE</scope>
    <source>
        <strain evidence="1">MADBK_172401_WGS</strain>
        <tissue evidence="1">Digestive gland</tissue>
    </source>
</reference>
<keyword evidence="2" id="KW-1185">Reference proteome</keyword>
<accession>A0A8J4Y6R1</accession>
<comment type="caution">
    <text evidence="1">The sequence shown here is derived from an EMBL/GenBank/DDBJ whole genome shotgun (WGS) entry which is preliminary data.</text>
</comment>